<feature type="region of interest" description="Disordered" evidence="1">
    <location>
        <begin position="47"/>
        <end position="92"/>
    </location>
</feature>
<sequence length="92" mass="10288">MQTGKSTAADHLCRASRAVMFSIWLDVELFVNGTQFLERKKFWMKNTLYRPPPKPPKRPLTAPRPPPRGPPLPPSRLPAPPPPPNIPMGPSN</sequence>
<accession>A0A915HXT2</accession>
<feature type="compositionally biased region" description="Pro residues" evidence="1">
    <location>
        <begin position="62"/>
        <end position="92"/>
    </location>
</feature>
<proteinExistence type="predicted"/>
<reference evidence="3" key="1">
    <citation type="submission" date="2022-11" db="UniProtKB">
        <authorList>
            <consortium name="WormBaseParasite"/>
        </authorList>
    </citation>
    <scope>IDENTIFICATION</scope>
</reference>
<protein>
    <submittedName>
        <fullName evidence="3">Uncharacterized protein</fullName>
    </submittedName>
</protein>
<organism evidence="2 3">
    <name type="scientific">Romanomermis culicivorax</name>
    <name type="common">Nematode worm</name>
    <dbReference type="NCBI Taxonomy" id="13658"/>
    <lineage>
        <taxon>Eukaryota</taxon>
        <taxon>Metazoa</taxon>
        <taxon>Ecdysozoa</taxon>
        <taxon>Nematoda</taxon>
        <taxon>Enoplea</taxon>
        <taxon>Dorylaimia</taxon>
        <taxon>Mermithida</taxon>
        <taxon>Mermithoidea</taxon>
        <taxon>Mermithidae</taxon>
        <taxon>Romanomermis</taxon>
    </lineage>
</organism>
<evidence type="ECO:0000256" key="1">
    <source>
        <dbReference type="SAM" id="MobiDB-lite"/>
    </source>
</evidence>
<evidence type="ECO:0000313" key="3">
    <source>
        <dbReference type="WBParaSite" id="nRc.2.0.1.t06630-RA"/>
    </source>
</evidence>
<dbReference type="Proteomes" id="UP000887565">
    <property type="component" value="Unplaced"/>
</dbReference>
<keyword evidence="2" id="KW-1185">Reference proteome</keyword>
<name>A0A915HXT2_ROMCU</name>
<dbReference type="AlphaFoldDB" id="A0A915HXT2"/>
<evidence type="ECO:0000313" key="2">
    <source>
        <dbReference type="Proteomes" id="UP000887565"/>
    </source>
</evidence>
<dbReference type="WBParaSite" id="nRc.2.0.1.t06630-RA">
    <property type="protein sequence ID" value="nRc.2.0.1.t06630-RA"/>
    <property type="gene ID" value="nRc.2.0.1.g06630"/>
</dbReference>